<dbReference type="InterPro" id="IPR001810">
    <property type="entry name" value="F-box_dom"/>
</dbReference>
<feature type="region of interest" description="Disordered" evidence="1">
    <location>
        <begin position="335"/>
        <end position="358"/>
    </location>
</feature>
<dbReference type="InterPro" id="IPR036047">
    <property type="entry name" value="F-box-like_dom_sf"/>
</dbReference>
<feature type="region of interest" description="Disordered" evidence="1">
    <location>
        <begin position="15"/>
        <end position="65"/>
    </location>
</feature>
<feature type="compositionally biased region" description="Low complexity" evidence="1">
    <location>
        <begin position="185"/>
        <end position="195"/>
    </location>
</feature>
<evidence type="ECO:0000259" key="2">
    <source>
        <dbReference type="Pfam" id="PF12937"/>
    </source>
</evidence>
<feature type="compositionally biased region" description="Basic and acidic residues" evidence="1">
    <location>
        <begin position="622"/>
        <end position="644"/>
    </location>
</feature>
<organism evidence="3 4">
    <name type="scientific">Linnemannia gamsii</name>
    <dbReference type="NCBI Taxonomy" id="64522"/>
    <lineage>
        <taxon>Eukaryota</taxon>
        <taxon>Fungi</taxon>
        <taxon>Fungi incertae sedis</taxon>
        <taxon>Mucoromycota</taxon>
        <taxon>Mortierellomycotina</taxon>
        <taxon>Mortierellomycetes</taxon>
        <taxon>Mortierellales</taxon>
        <taxon>Mortierellaceae</taxon>
        <taxon>Linnemannia</taxon>
    </lineage>
</organism>
<evidence type="ECO:0000313" key="4">
    <source>
        <dbReference type="Proteomes" id="UP001194696"/>
    </source>
</evidence>
<dbReference type="EMBL" id="JAAAIM010001023">
    <property type="protein sequence ID" value="KAG0282665.1"/>
    <property type="molecule type" value="Genomic_DNA"/>
</dbReference>
<evidence type="ECO:0000313" key="3">
    <source>
        <dbReference type="EMBL" id="KAG0282665.1"/>
    </source>
</evidence>
<sequence>MTTIKRIRLVLTDPSAIAPSTSSASSSSSGAGSSSASAPAPAPESMSTSANSPHVSTAPDADTSSELVQLLQAGIRLTGPLATTATTASSSATGVIPAEAPALSAPSSALASSADAVMAALAGLYHPGVNNSSGNIVTSVASTMHSSSTPAGPPMPSTETGSGTRVIPKKRSSKGKERAVDPLDQQNQQQCQGSQLGATKVKRRRKAVGQDVCGSGSPGTSGGIVGSSSGAQEGAAALTVAGLKKRGRPRKDPTAPPRARRRNAKGNTGKGKGRAKDTTDINNDADANSTRPDSTTDKGTKDNGDSEFETDDDMVEIVSSRITPVQKRKIDVLEDGNHHNQQEEENEFEASSGEGDESEHVGYAGHNQIGMQNVASPLLSPLDAGRTVAVSGQQYTRSLFPTEVLQQILLCLPLSKIARHSRVSKAWLDAARVLPVWKDACKKGELGEPRKKYRTHMALVCANSYWICEQCMSFSKGREHYANLPLPVEDEEDDHLAWMLCLACRIEYFSRHPEPLKEDKIYRDEFSFVVQTKQLAPHSIFINYALRGENLRGVASIGRQDTKRQLFDRGAVQRRALEVHGGWVGVDACATNPGRKRAAVCNERAKECRLYKKKPLTKKRPPVSEEKKEERREALEQRREQRDDARQENWRQKLLWNRVTRLSKRHKWHTTANWRKNRYY</sequence>
<reference evidence="3 4" key="1">
    <citation type="journal article" date="2020" name="Fungal Divers.">
        <title>Resolving the Mortierellaceae phylogeny through synthesis of multi-gene phylogenetics and phylogenomics.</title>
        <authorList>
            <person name="Vandepol N."/>
            <person name="Liber J."/>
            <person name="Desiro A."/>
            <person name="Na H."/>
            <person name="Kennedy M."/>
            <person name="Barry K."/>
            <person name="Grigoriev I.V."/>
            <person name="Miller A.N."/>
            <person name="O'Donnell K."/>
            <person name="Stajich J.E."/>
            <person name="Bonito G."/>
        </authorList>
    </citation>
    <scope>NUCLEOTIDE SEQUENCE [LARGE SCALE GENOMIC DNA]</scope>
    <source>
        <strain evidence="3 4">AD045</strain>
    </source>
</reference>
<feature type="compositionally biased region" description="Low complexity" evidence="1">
    <location>
        <begin position="280"/>
        <end position="290"/>
    </location>
</feature>
<dbReference type="Pfam" id="PF12937">
    <property type="entry name" value="F-box-like"/>
    <property type="match status" value="1"/>
</dbReference>
<dbReference type="Proteomes" id="UP001194696">
    <property type="component" value="Unassembled WGS sequence"/>
</dbReference>
<feature type="compositionally biased region" description="Basic and acidic residues" evidence="1">
    <location>
        <begin position="294"/>
        <end position="304"/>
    </location>
</feature>
<feature type="compositionally biased region" description="Low complexity" evidence="1">
    <location>
        <begin position="226"/>
        <end position="237"/>
    </location>
</feature>
<evidence type="ECO:0000256" key="1">
    <source>
        <dbReference type="SAM" id="MobiDB-lite"/>
    </source>
</evidence>
<feature type="domain" description="F-box" evidence="2">
    <location>
        <begin position="401"/>
        <end position="442"/>
    </location>
</feature>
<dbReference type="Gene3D" id="1.20.1280.50">
    <property type="match status" value="1"/>
</dbReference>
<keyword evidence="4" id="KW-1185">Reference proteome</keyword>
<proteinExistence type="predicted"/>
<name>A0ABQ7JQ25_9FUNG</name>
<feature type="compositionally biased region" description="Acidic residues" evidence="1">
    <location>
        <begin position="305"/>
        <end position="315"/>
    </location>
</feature>
<accession>A0ABQ7JQ25</accession>
<feature type="compositionally biased region" description="Gly residues" evidence="1">
    <location>
        <begin position="216"/>
        <end position="225"/>
    </location>
</feature>
<feature type="compositionally biased region" description="Low complexity" evidence="1">
    <location>
        <begin position="15"/>
        <end position="50"/>
    </location>
</feature>
<comment type="caution">
    <text evidence="3">The sequence shown here is derived from an EMBL/GenBank/DDBJ whole genome shotgun (WGS) entry which is preliminary data.</text>
</comment>
<gene>
    <name evidence="3" type="ORF">BGZ96_000250</name>
</gene>
<dbReference type="SUPFAM" id="SSF81383">
    <property type="entry name" value="F-box domain"/>
    <property type="match status" value="1"/>
</dbReference>
<feature type="region of interest" description="Disordered" evidence="1">
    <location>
        <begin position="613"/>
        <end position="644"/>
    </location>
</feature>
<protein>
    <recommendedName>
        <fullName evidence="2">F-box domain-containing protein</fullName>
    </recommendedName>
</protein>
<feature type="region of interest" description="Disordered" evidence="1">
    <location>
        <begin position="142"/>
        <end position="322"/>
    </location>
</feature>